<feature type="domain" description="ABC transporter" evidence="5">
    <location>
        <begin position="4"/>
        <end position="232"/>
    </location>
</feature>
<dbReference type="OrthoDB" id="9775135at2"/>
<dbReference type="InterPro" id="IPR027417">
    <property type="entry name" value="P-loop_NTPase"/>
</dbReference>
<dbReference type="PANTHER" id="PTHR43335">
    <property type="entry name" value="ABC TRANSPORTER, ATP-BINDING PROTEIN"/>
    <property type="match status" value="1"/>
</dbReference>
<organism evidence="6 7">
    <name type="scientific">Hespellia stercorisuis DSM 15480</name>
    <dbReference type="NCBI Taxonomy" id="1121950"/>
    <lineage>
        <taxon>Bacteria</taxon>
        <taxon>Bacillati</taxon>
        <taxon>Bacillota</taxon>
        <taxon>Clostridia</taxon>
        <taxon>Lachnospirales</taxon>
        <taxon>Lachnospiraceae</taxon>
        <taxon>Hespellia</taxon>
    </lineage>
</organism>
<dbReference type="EMBL" id="FQZY01000033">
    <property type="protein sequence ID" value="SHK17383.1"/>
    <property type="molecule type" value="Genomic_DNA"/>
</dbReference>
<dbReference type="InterPro" id="IPR003439">
    <property type="entry name" value="ABC_transporter-like_ATP-bd"/>
</dbReference>
<dbReference type="InterPro" id="IPR003593">
    <property type="entry name" value="AAA+_ATPase"/>
</dbReference>
<dbReference type="GO" id="GO:0016887">
    <property type="term" value="F:ATP hydrolysis activity"/>
    <property type="evidence" value="ECO:0007669"/>
    <property type="project" value="InterPro"/>
</dbReference>
<keyword evidence="4 6" id="KW-0067">ATP-binding</keyword>
<dbReference type="Gene3D" id="3.40.50.300">
    <property type="entry name" value="P-loop containing nucleotide triphosphate hydrolases"/>
    <property type="match status" value="1"/>
</dbReference>
<keyword evidence="3" id="KW-0547">Nucleotide-binding</keyword>
<dbReference type="RefSeq" id="WP_073110686.1">
    <property type="nucleotide sequence ID" value="NZ_FQZY01000033.1"/>
</dbReference>
<accession>A0A1M6QBB3</accession>
<evidence type="ECO:0000256" key="1">
    <source>
        <dbReference type="ARBA" id="ARBA00005417"/>
    </source>
</evidence>
<dbReference type="PROSITE" id="PS50893">
    <property type="entry name" value="ABC_TRANSPORTER_2"/>
    <property type="match status" value="1"/>
</dbReference>
<gene>
    <name evidence="6" type="ORF">SAMN02745243_02369</name>
</gene>
<name>A0A1M6QBB3_9FIRM</name>
<dbReference type="SUPFAM" id="SSF52540">
    <property type="entry name" value="P-loop containing nucleoside triphosphate hydrolases"/>
    <property type="match status" value="1"/>
</dbReference>
<dbReference type="InterPro" id="IPR017871">
    <property type="entry name" value="ABC_transporter-like_CS"/>
</dbReference>
<proteinExistence type="inferred from homology"/>
<evidence type="ECO:0000313" key="7">
    <source>
        <dbReference type="Proteomes" id="UP000184301"/>
    </source>
</evidence>
<comment type="similarity">
    <text evidence="1">Belongs to the ABC transporter superfamily.</text>
</comment>
<dbReference type="Pfam" id="PF00005">
    <property type="entry name" value="ABC_tran"/>
    <property type="match status" value="1"/>
</dbReference>
<dbReference type="STRING" id="1121950.SAMN02745243_02369"/>
<reference evidence="6 7" key="1">
    <citation type="submission" date="2016-11" db="EMBL/GenBank/DDBJ databases">
        <authorList>
            <person name="Jaros S."/>
            <person name="Januszkiewicz K."/>
            <person name="Wedrychowicz H."/>
        </authorList>
    </citation>
    <scope>NUCLEOTIDE SEQUENCE [LARGE SCALE GENOMIC DNA]</scope>
    <source>
        <strain evidence="6 7">DSM 15480</strain>
    </source>
</reference>
<keyword evidence="2" id="KW-0813">Transport</keyword>
<dbReference type="GO" id="GO:0005524">
    <property type="term" value="F:ATP binding"/>
    <property type="evidence" value="ECO:0007669"/>
    <property type="project" value="UniProtKB-KW"/>
</dbReference>
<evidence type="ECO:0000256" key="2">
    <source>
        <dbReference type="ARBA" id="ARBA00022448"/>
    </source>
</evidence>
<evidence type="ECO:0000256" key="4">
    <source>
        <dbReference type="ARBA" id="ARBA00022840"/>
    </source>
</evidence>
<sequence>MHELVLTDVLQKFKETEAVREFSYTFSNGVYGLLGENGAGKTTLLRLICGILQPTGGTIICDGMPVYEMGAEYRRLLGYLPQEFGYYEDFTALRFLKYMAALKGLSKEYAETRIKELLDLVDLECVKNKKLRTYSGGMIRRVGIAQALLNEPEILILDEPTAGLDPKERVRFRNIISALGKDRIVLLSTHIVSDVEYIADHILIMKKGELIQKGTERQITEKARGHVWKCLVLEQEMQKLNDKYIVSNLRNSGADVELRIISEKQPTEDAKPVDVTLEDAYLYHTQMSGGRKNEII</sequence>
<dbReference type="PROSITE" id="PS00211">
    <property type="entry name" value="ABC_TRANSPORTER_1"/>
    <property type="match status" value="1"/>
</dbReference>
<dbReference type="PANTHER" id="PTHR43335:SF2">
    <property type="entry name" value="ABC TRANSPORTER, ATP-BINDING PROTEIN"/>
    <property type="match status" value="1"/>
</dbReference>
<evidence type="ECO:0000313" key="6">
    <source>
        <dbReference type="EMBL" id="SHK17383.1"/>
    </source>
</evidence>
<evidence type="ECO:0000259" key="5">
    <source>
        <dbReference type="PROSITE" id="PS50893"/>
    </source>
</evidence>
<dbReference type="AlphaFoldDB" id="A0A1M6QBB3"/>
<protein>
    <submittedName>
        <fullName evidence="6">ABC-2 type transport system ATP-binding protein</fullName>
    </submittedName>
</protein>
<keyword evidence="7" id="KW-1185">Reference proteome</keyword>
<dbReference type="SMART" id="SM00382">
    <property type="entry name" value="AAA"/>
    <property type="match status" value="1"/>
</dbReference>
<dbReference type="Proteomes" id="UP000184301">
    <property type="component" value="Unassembled WGS sequence"/>
</dbReference>
<dbReference type="CDD" id="cd03264">
    <property type="entry name" value="ABC_drug_resistance_like"/>
    <property type="match status" value="1"/>
</dbReference>
<evidence type="ECO:0000256" key="3">
    <source>
        <dbReference type="ARBA" id="ARBA00022741"/>
    </source>
</evidence>